<dbReference type="Pfam" id="PF17765">
    <property type="entry name" value="MLTR_LBD"/>
    <property type="match status" value="1"/>
</dbReference>
<accession>A0ABZ2L417</accession>
<feature type="domain" description="HTH cro/C1-type" evidence="1">
    <location>
        <begin position="37"/>
        <end position="84"/>
    </location>
</feature>
<dbReference type="EMBL" id="CP089983">
    <property type="protein sequence ID" value="WXB05693.1"/>
    <property type="molecule type" value="Genomic_DNA"/>
</dbReference>
<sequence>MATDRRSELADFLRGRRTRASPIANGLPAGRRRRTPGLRREELAQLAGLSVDWYTRLEQGRDVNPSRETLQAIARVLDLDDDERGHLFYLARPEPMHPRPDATRQEKAEPAMLHALSAMTAPAFVMTPRFDVLAWNEGACRVLIPFDAVPRERRNILWLTFHHAEMCERYVEVPVMQRDVVASFRLSASSFVGDPHFDALITELLETSEGFRTIWARHEVRAKTSGTKTFRTRGAPLVLQWFSLYSPTSTKQMLIYYVPRPGEEHRLAEL</sequence>
<name>A0ABZ2L417_9BACT</name>
<protein>
    <submittedName>
        <fullName evidence="2">Helix-turn-helix transcriptional regulator</fullName>
    </submittedName>
</protein>
<dbReference type="Proteomes" id="UP001374803">
    <property type="component" value="Chromosome"/>
</dbReference>
<evidence type="ECO:0000313" key="3">
    <source>
        <dbReference type="Proteomes" id="UP001374803"/>
    </source>
</evidence>
<dbReference type="PROSITE" id="PS50943">
    <property type="entry name" value="HTH_CROC1"/>
    <property type="match status" value="1"/>
</dbReference>
<dbReference type="PANTHER" id="PTHR35010">
    <property type="entry name" value="BLL4672 PROTEIN-RELATED"/>
    <property type="match status" value="1"/>
</dbReference>
<dbReference type="Pfam" id="PF13560">
    <property type="entry name" value="HTH_31"/>
    <property type="match status" value="1"/>
</dbReference>
<dbReference type="SMART" id="SM00530">
    <property type="entry name" value="HTH_XRE"/>
    <property type="match status" value="1"/>
</dbReference>
<proteinExistence type="predicted"/>
<dbReference type="Gene3D" id="1.10.260.40">
    <property type="entry name" value="lambda repressor-like DNA-binding domains"/>
    <property type="match status" value="1"/>
</dbReference>
<dbReference type="SUPFAM" id="SSF47413">
    <property type="entry name" value="lambda repressor-like DNA-binding domains"/>
    <property type="match status" value="1"/>
</dbReference>
<dbReference type="InterPro" id="IPR010982">
    <property type="entry name" value="Lambda_DNA-bd_dom_sf"/>
</dbReference>
<dbReference type="Gene3D" id="3.30.450.180">
    <property type="match status" value="1"/>
</dbReference>
<dbReference type="RefSeq" id="WP_394835339.1">
    <property type="nucleotide sequence ID" value="NZ_CP089929.1"/>
</dbReference>
<reference evidence="2" key="1">
    <citation type="submission" date="2021-12" db="EMBL/GenBank/DDBJ databases">
        <title>Discovery of the Pendulisporaceae a myxobacterial family with distinct sporulation behavior and unique specialized metabolism.</title>
        <authorList>
            <person name="Garcia R."/>
            <person name="Popoff A."/>
            <person name="Bader C.D."/>
            <person name="Loehr J."/>
            <person name="Walesch S."/>
            <person name="Walt C."/>
            <person name="Boldt J."/>
            <person name="Bunk B."/>
            <person name="Haeckl F.J.F.P.J."/>
            <person name="Gunesch A.P."/>
            <person name="Birkelbach J."/>
            <person name="Nuebel U."/>
            <person name="Pietschmann T."/>
            <person name="Bach T."/>
            <person name="Mueller R."/>
        </authorList>
    </citation>
    <scope>NUCLEOTIDE SEQUENCE</scope>
    <source>
        <strain evidence="2">MSr11367</strain>
    </source>
</reference>
<dbReference type="InterPro" id="IPR041413">
    <property type="entry name" value="MLTR_LBD"/>
</dbReference>
<evidence type="ECO:0000259" key="1">
    <source>
        <dbReference type="PROSITE" id="PS50943"/>
    </source>
</evidence>
<dbReference type="InterPro" id="IPR001387">
    <property type="entry name" value="Cro/C1-type_HTH"/>
</dbReference>
<keyword evidence="3" id="KW-1185">Reference proteome</keyword>
<organism evidence="2 3">
    <name type="scientific">Pendulispora rubella</name>
    <dbReference type="NCBI Taxonomy" id="2741070"/>
    <lineage>
        <taxon>Bacteria</taxon>
        <taxon>Pseudomonadati</taxon>
        <taxon>Myxococcota</taxon>
        <taxon>Myxococcia</taxon>
        <taxon>Myxococcales</taxon>
        <taxon>Sorangiineae</taxon>
        <taxon>Pendulisporaceae</taxon>
        <taxon>Pendulispora</taxon>
    </lineage>
</organism>
<dbReference type="CDD" id="cd00093">
    <property type="entry name" value="HTH_XRE"/>
    <property type="match status" value="1"/>
</dbReference>
<gene>
    <name evidence="2" type="ORF">LVJ94_00245</name>
</gene>
<evidence type="ECO:0000313" key="2">
    <source>
        <dbReference type="EMBL" id="WXB05693.1"/>
    </source>
</evidence>